<dbReference type="InterPro" id="IPR011989">
    <property type="entry name" value="ARM-like"/>
</dbReference>
<dbReference type="SUPFAM" id="SSF48371">
    <property type="entry name" value="ARM repeat"/>
    <property type="match status" value="2"/>
</dbReference>
<keyword evidence="2" id="KW-0677">Repeat</keyword>
<dbReference type="InterPro" id="IPR021843">
    <property type="entry name" value="PSME4_C"/>
</dbReference>
<dbReference type="PANTHER" id="PTHR32170">
    <property type="entry name" value="PROTEASOME ACTIVATOR COMPLEX SUBUNIT 4"/>
    <property type="match status" value="1"/>
</dbReference>
<dbReference type="GO" id="GO:0005634">
    <property type="term" value="C:nucleus"/>
    <property type="evidence" value="ECO:0007669"/>
    <property type="project" value="TreeGrafter"/>
</dbReference>
<dbReference type="Pfam" id="PF11919">
    <property type="entry name" value="PSME4_C"/>
    <property type="match status" value="1"/>
</dbReference>
<gene>
    <name evidence="7" type="ORF">H0E87_000258</name>
</gene>
<evidence type="ECO:0000313" key="8">
    <source>
        <dbReference type="Proteomes" id="UP000807159"/>
    </source>
</evidence>
<comment type="similarity">
    <text evidence="1">Belongs to the BLM10 family.</text>
</comment>
<evidence type="ECO:0000256" key="2">
    <source>
        <dbReference type="ARBA" id="ARBA00022737"/>
    </source>
</evidence>
<dbReference type="GO" id="GO:0070628">
    <property type="term" value="F:proteasome binding"/>
    <property type="evidence" value="ECO:0007669"/>
    <property type="project" value="InterPro"/>
</dbReference>
<proteinExistence type="inferred from homology"/>
<evidence type="ECO:0000313" key="7">
    <source>
        <dbReference type="EMBL" id="KAH8518335.1"/>
    </source>
</evidence>
<dbReference type="InterPro" id="IPR032430">
    <property type="entry name" value="Blm10_mid"/>
</dbReference>
<dbReference type="EMBL" id="JACEGQ020000001">
    <property type="protein sequence ID" value="KAH8518335.1"/>
    <property type="molecule type" value="Genomic_DNA"/>
</dbReference>
<dbReference type="GO" id="GO:0010499">
    <property type="term" value="P:proteasomal ubiquitin-independent protein catabolic process"/>
    <property type="evidence" value="ECO:0007669"/>
    <property type="project" value="TreeGrafter"/>
</dbReference>
<dbReference type="GO" id="GO:0016504">
    <property type="term" value="F:peptidase activator activity"/>
    <property type="evidence" value="ECO:0007669"/>
    <property type="project" value="InterPro"/>
</dbReference>
<keyword evidence="4" id="KW-0234">DNA repair</keyword>
<dbReference type="Gene3D" id="1.25.10.10">
    <property type="entry name" value="Leucine-rich Repeat Variant"/>
    <property type="match status" value="1"/>
</dbReference>
<accession>A0A8T2ZLT6</accession>
<dbReference type="InterPro" id="IPR035309">
    <property type="entry name" value="PSME4"/>
</dbReference>
<evidence type="ECO:0000256" key="3">
    <source>
        <dbReference type="ARBA" id="ARBA00022763"/>
    </source>
</evidence>
<dbReference type="Proteomes" id="UP000807159">
    <property type="component" value="Chromosome 1"/>
</dbReference>
<protein>
    <recommendedName>
        <fullName evidence="9">Proteasome activator subunit 4</fullName>
    </recommendedName>
</protein>
<keyword evidence="8" id="KW-1185">Reference proteome</keyword>
<comment type="caution">
    <text evidence="7">The sequence shown here is derived from an EMBL/GenBank/DDBJ whole genome shotgun (WGS) entry which is preliminary data.</text>
</comment>
<evidence type="ECO:0000256" key="1">
    <source>
        <dbReference type="ARBA" id="ARBA00005739"/>
    </source>
</evidence>
<dbReference type="GO" id="GO:0005829">
    <property type="term" value="C:cytosol"/>
    <property type="evidence" value="ECO:0007669"/>
    <property type="project" value="TreeGrafter"/>
</dbReference>
<name>A0A8T2ZLT6_POPDE</name>
<keyword evidence="3" id="KW-0227">DNA damage</keyword>
<dbReference type="InterPro" id="IPR016024">
    <property type="entry name" value="ARM-type_fold"/>
</dbReference>
<feature type="domain" description="Proteasome activator complex subunit 4 C-terminal" evidence="5">
    <location>
        <begin position="1810"/>
        <end position="1895"/>
    </location>
</feature>
<dbReference type="GO" id="GO:0006281">
    <property type="term" value="P:DNA repair"/>
    <property type="evidence" value="ECO:0007669"/>
    <property type="project" value="UniProtKB-KW"/>
</dbReference>
<organism evidence="7 8">
    <name type="scientific">Populus deltoides</name>
    <name type="common">Eastern poplar</name>
    <name type="synonym">Eastern cottonwood</name>
    <dbReference type="NCBI Taxonomy" id="3696"/>
    <lineage>
        <taxon>Eukaryota</taxon>
        <taxon>Viridiplantae</taxon>
        <taxon>Streptophyta</taxon>
        <taxon>Embryophyta</taxon>
        <taxon>Tracheophyta</taxon>
        <taxon>Spermatophyta</taxon>
        <taxon>Magnoliopsida</taxon>
        <taxon>eudicotyledons</taxon>
        <taxon>Gunneridae</taxon>
        <taxon>Pentapetalae</taxon>
        <taxon>rosids</taxon>
        <taxon>fabids</taxon>
        <taxon>Malpighiales</taxon>
        <taxon>Salicaceae</taxon>
        <taxon>Saliceae</taxon>
        <taxon>Populus</taxon>
    </lineage>
</organism>
<evidence type="ECO:0000256" key="4">
    <source>
        <dbReference type="ARBA" id="ARBA00023204"/>
    </source>
</evidence>
<evidence type="ECO:0000259" key="5">
    <source>
        <dbReference type="Pfam" id="PF11919"/>
    </source>
</evidence>
<dbReference type="Pfam" id="PF16507">
    <property type="entry name" value="HEAT_PSME4_mid"/>
    <property type="match status" value="2"/>
</dbReference>
<reference evidence="7" key="1">
    <citation type="journal article" date="2021" name="J. Hered.">
        <title>Genome Assembly of Salicaceae Populus deltoides (Eastern Cottonwood) I-69 Based on Nanopore Sequencing and Hi-C Technologies.</title>
        <authorList>
            <person name="Bai S."/>
            <person name="Wu H."/>
            <person name="Zhang J."/>
            <person name="Pan Z."/>
            <person name="Zhao W."/>
            <person name="Li Z."/>
            <person name="Tong C."/>
        </authorList>
    </citation>
    <scope>NUCLEOTIDE SEQUENCE</scope>
    <source>
        <tissue evidence="7">Leaf</tissue>
    </source>
</reference>
<evidence type="ECO:0000259" key="6">
    <source>
        <dbReference type="Pfam" id="PF16507"/>
    </source>
</evidence>
<dbReference type="PANTHER" id="PTHR32170:SF3">
    <property type="entry name" value="PROTEASOME ACTIVATOR COMPLEX SUBUNIT 4"/>
    <property type="match status" value="1"/>
</dbReference>
<sequence length="1895" mass="212879">MHLYNAWLPPLVAEETKKEKDSFRRVLNSVKDSYKPDDPDSVYSTLKWVSVLELFIKAKSELNLEDVAELVQIGIELFNISQNKLYAQVRWGNLLVRVLNKYRKKLAFKVQWRPLYDTLIHTHFSRNTGPEGWRLRQRHFQTITSLVRSCRRFFAVGSALEIWNEFSSLLENPWHNSAFEGSGFVRLFLPTNLENQDFYTDAWVKKSLDSWDSIPNSQFWNNQWAAVIARVIKNYNFINWECFLPTLFSRYLNMFEVPVANGSASYPFSVDVPRYTRFLFSNKTATPAKAIAKSIVYLLKPGSAAQQHFEKLINLLEQYYHPSNGGRWTYSLERFLLNLVITFQKRLQREQQSTDSSRQADMFLGRSERTFFVNVLLKLIDRGQYSKDEHLSETVAAATSILSYVEPTLVLPFLASRFHLALETMTATHQLKTAVMSVAYAGRSLCLTSLSRIGKQEDCGGGDDAYVDLLTISLSNALLGMDANDPPKTLATMQLLGSIFSNIATLDDNTDQLSFLPMIQFSEWLDEFLCRLFSLLQHLEPGSVLNEGLHSSATSGTFLVDDGPFYYCMLEILLGRLSKPLYNQALRKIAKFVRTNILPGAVAEVGLLCCACVHSNPEEAVASLVDPILSSVISSLKGTPATGFGGSGIPDAKVSIKAKPTISPALETAIDYQLKILSVAINYGGPALLRYKNQFKEAIALAFESPSWKVNGAGDHLLRSLLGSLIVYYPIDQYKCISWHPAATALEEWISAKDYNSDGPLMGPKWHVPSDDEVQFANELLNLHFQSALDDLLKICQNKIHSDAGNEKEHLKVTLLRIDSSLQGVLSCLPDFSPSSRNGIVEDTSHTSFLIAGATGSSVGSTGLREKAAEIIHAACKYMLEEKSDDSILLILIVRIMDALGNFGNELYVWMNKIPFNFFEMLRVVFLYNYFRHPPFLSLDMCVSSPNLGQTGSLEYEEWSNHRQAWKLESAAILEPPMNFIVPRWALIDKAYMHSTWRSSQSSYHRFRSSGNFSPPDHAILLMDDLLNLSLHSYETVRAAILLMDDLLNLSLHSYEIVCVLAGKSLLKMIKRWPSMISNCVLSLTEHLKNPSSPEYAVLGSCTILSMQTVLKHLTTDPKALSSFLLGILSSSHHESLKAQKAINELFVMYNIQFSGVSRSIFRTSDNHIDGPNFADLVSQIGSMSFDSTGLHWRYNLMANRVLLLLAMGSRNVPNISSKILSETAGHFLKNLKSQLPQTRILAISALNTLLKESPYKLSAENQSAVSEELQTHVKSSLEGALSEIFQEEGFFKETLNSLSHVHIITDTESTSSRGSHRNSSIQSLADKSITRFYFDFSSSWPRTPSWISLLGSDTFYSNFARIFKRLIQECGMPVLLALKGTLEEFANAKERSKQCVAAEALAGVLHSDVNGLLGAWDSWITVQLQSIILSQSVESIPEWAACIRYSVTGKGKYGTRVPILRKQILDCLMKPLPPAVNTTVVAKRYTFLAAALIEISPQKMPMAEIELHNKLMNELLDNMCHSSAQVREAIGVTLSVLCSNIRLQLSSAHDYSHEGGSEIDNQLKEEKWVFVLTDRASDVVTNIQNTSPADNLETDGHIALQNRSLNGDALDDVKWMETLFHFIISTLKSGRSSYVLDVIVQFLYPVLSLQETSNKDLSTLAKACFELLKWRIFLAPHLQRAVSVILSSANDSNWRTRSATLTYLRTFMYRHTFILSNVEKQQIWSTVESLLRDNQVEASSWLNLQFKEYYRFLGANVREHAAAVLAGLVKGGNEDLARDFRERAYLEAKTIIQMKRKQRYLKNHQSVASIHGAVLALVASVLSVPYDMPSWLPEHVTLLARFGGEPSPVKSAVTKAIAEFRRTHADTWNVQKDSFTEEQLEVLADTSSSSSYFA</sequence>
<feature type="domain" description="Proteasome activator Blm10 middle HEAT repeats region" evidence="6">
    <location>
        <begin position="518"/>
        <end position="825"/>
    </location>
</feature>
<evidence type="ECO:0008006" key="9">
    <source>
        <dbReference type="Google" id="ProtNLM"/>
    </source>
</evidence>
<feature type="domain" description="Proteasome activator Blm10 middle HEAT repeats region" evidence="6">
    <location>
        <begin position="310"/>
        <end position="507"/>
    </location>
</feature>